<dbReference type="EMBL" id="LWDP01000039">
    <property type="protein sequence ID" value="ORD93924.1"/>
    <property type="molecule type" value="Genomic_DNA"/>
</dbReference>
<evidence type="ECO:0000313" key="3">
    <source>
        <dbReference type="Proteomes" id="UP000192639"/>
    </source>
</evidence>
<dbReference type="AlphaFoldDB" id="A0A1Y1S650"/>
<evidence type="ECO:0000256" key="1">
    <source>
        <dbReference type="SAM" id="Coils"/>
    </source>
</evidence>
<name>A0A1Y1S650_9MICR</name>
<evidence type="ECO:0000313" key="2">
    <source>
        <dbReference type="EMBL" id="ORD93924.1"/>
    </source>
</evidence>
<accession>A0A1Y1S650</accession>
<keyword evidence="1" id="KW-0175">Coiled coil</keyword>
<feature type="coiled-coil region" evidence="1">
    <location>
        <begin position="47"/>
        <end position="74"/>
    </location>
</feature>
<organism evidence="2 3">
    <name type="scientific">Enterospora canceri</name>
    <dbReference type="NCBI Taxonomy" id="1081671"/>
    <lineage>
        <taxon>Eukaryota</taxon>
        <taxon>Fungi</taxon>
        <taxon>Fungi incertae sedis</taxon>
        <taxon>Microsporidia</taxon>
        <taxon>Enterocytozoonidae</taxon>
        <taxon>Enterospora</taxon>
    </lineage>
</organism>
<dbReference type="OrthoDB" id="10672945at2759"/>
<sequence length="491" mass="57351">MSKKSTTEKAILMYKCANDDIYFYVKWLDNTESWTRLSNLSNKMAIMDFVRNALKLLRTKRKNEEDEKEIEQQKLFKEEMIKKAKLSTTANGKFGKEKQQPMITRQETKEVAVDNRKIVAEEIGNSITLRITESTSIRFTFYWYERFKTFEFQISDCIFIAKSKIVTYARAAIKKSENSIFTFDYSCIGEIEQDFKQYLTENNLAMCLHAKNSIWVFYYPVESDTFLGNVDFKDKGILFRVQQNNKLQAKNFTLGEEIKTRAFVDNSFKAYPLLYETSLFADVDALMQEKLNYGLLTKNTYRGLRLLNLMGKAANITMDINKADTIIVQDIYAGILHQIFCNKFIKNPRRKFYKVEQNGNAIETFKPGGVIIFSKHFIQYGPLDFLIKISNFVNTCTNWTIRTTMTNYNFFKKRLNDMMLDKSEQLKFKFIYRQLKNGVYGDLDCTNEHDLKRIFEATQKDSIQNVLLIGEHDDCAECITPANAALVLNFN</sequence>
<dbReference type="Proteomes" id="UP000192639">
    <property type="component" value="Unassembled WGS sequence"/>
</dbReference>
<comment type="caution">
    <text evidence="2">The sequence shown here is derived from an EMBL/GenBank/DDBJ whole genome shotgun (WGS) entry which is preliminary data.</text>
</comment>
<protein>
    <submittedName>
        <fullName evidence="2">Uncharacterized protein</fullName>
    </submittedName>
</protein>
<dbReference type="VEuPathDB" id="MicrosporidiaDB:ECANGB1_1371"/>
<keyword evidence="3" id="KW-1185">Reference proteome</keyword>
<gene>
    <name evidence="2" type="ORF">ECANGB1_1371</name>
</gene>
<reference evidence="2 3" key="1">
    <citation type="journal article" date="2017" name="Environ. Microbiol.">
        <title>Decay of the glycolytic pathway and adaptation to intranuclear parasitism within Enterocytozoonidae microsporidia.</title>
        <authorList>
            <person name="Wiredu Boakye D."/>
            <person name="Jaroenlak P."/>
            <person name="Prachumwat A."/>
            <person name="Williams T.A."/>
            <person name="Bateman K.S."/>
            <person name="Itsathitphaisarn O."/>
            <person name="Sritunyalucksana K."/>
            <person name="Paszkiewicz K.H."/>
            <person name="Moore K.A."/>
            <person name="Stentiford G.D."/>
            <person name="Williams B.A."/>
        </authorList>
    </citation>
    <scope>NUCLEOTIDE SEQUENCE [LARGE SCALE GENOMIC DNA]</scope>
    <source>
        <strain evidence="2 3">GB1</strain>
    </source>
</reference>
<proteinExistence type="predicted"/>